<organism evidence="1 2">
    <name type="scientific">Aliirhizobium smilacinae</name>
    <dbReference type="NCBI Taxonomy" id="1395944"/>
    <lineage>
        <taxon>Bacteria</taxon>
        <taxon>Pseudomonadati</taxon>
        <taxon>Pseudomonadota</taxon>
        <taxon>Alphaproteobacteria</taxon>
        <taxon>Hyphomicrobiales</taxon>
        <taxon>Rhizobiaceae</taxon>
        <taxon>Aliirhizobium</taxon>
    </lineage>
</organism>
<dbReference type="Proteomes" id="UP000311605">
    <property type="component" value="Unassembled WGS sequence"/>
</dbReference>
<gene>
    <name evidence="1" type="ORF">FHP24_09880</name>
</gene>
<name>A0A5C4XUG1_9HYPH</name>
<dbReference type="EMBL" id="VDMN01000001">
    <property type="protein sequence ID" value="TNM66813.1"/>
    <property type="molecule type" value="Genomic_DNA"/>
</dbReference>
<evidence type="ECO:0000313" key="2">
    <source>
        <dbReference type="Proteomes" id="UP000311605"/>
    </source>
</evidence>
<reference evidence="1 2" key="1">
    <citation type="submission" date="2019-06" db="EMBL/GenBank/DDBJ databases">
        <title>The draft genome of Rhizobium smilacinae PTYR-5.</title>
        <authorList>
            <person name="Liu L."/>
            <person name="Li L."/>
            <person name="Zhang X."/>
        </authorList>
    </citation>
    <scope>NUCLEOTIDE SEQUENCE [LARGE SCALE GENOMIC DNA]</scope>
    <source>
        <strain evidence="1 2">PTYR-5</strain>
    </source>
</reference>
<evidence type="ECO:0000313" key="1">
    <source>
        <dbReference type="EMBL" id="TNM66813.1"/>
    </source>
</evidence>
<protein>
    <submittedName>
        <fullName evidence="1">Uncharacterized protein</fullName>
    </submittedName>
</protein>
<dbReference type="AlphaFoldDB" id="A0A5C4XUG1"/>
<proteinExistence type="predicted"/>
<comment type="caution">
    <text evidence="1">The sequence shown here is derived from an EMBL/GenBank/DDBJ whole genome shotgun (WGS) entry which is preliminary data.</text>
</comment>
<sequence length="70" mass="8105">MRIQRRCRGAGDKAHAEIYRLRRATLETYIEELIALLDAIDGDTDLEDDEIEDIDERELPFATVKSEARL</sequence>
<accession>A0A5C4XUG1</accession>
<keyword evidence="2" id="KW-1185">Reference proteome</keyword>